<keyword evidence="4" id="KW-1185">Reference proteome</keyword>
<protein>
    <recommendedName>
        <fullName evidence="5">TonB-dependent receptor-like beta-barrel domain-containing protein</fullName>
    </recommendedName>
</protein>
<evidence type="ECO:0000256" key="2">
    <source>
        <dbReference type="SAM" id="SignalP"/>
    </source>
</evidence>
<feature type="signal peptide" evidence="2">
    <location>
        <begin position="1"/>
        <end position="18"/>
    </location>
</feature>
<gene>
    <name evidence="3" type="ORF">IX84_30675</name>
</gene>
<feature type="compositionally biased region" description="Polar residues" evidence="1">
    <location>
        <begin position="410"/>
        <end position="429"/>
    </location>
</feature>
<evidence type="ECO:0000313" key="4">
    <source>
        <dbReference type="Proteomes" id="UP000029736"/>
    </source>
</evidence>
<dbReference type="AlphaFoldDB" id="A0A098S1H1"/>
<dbReference type="OrthoDB" id="1489599at2"/>
<comment type="caution">
    <text evidence="3">The sequence shown here is derived from an EMBL/GenBank/DDBJ whole genome shotgun (WGS) entry which is preliminary data.</text>
</comment>
<sequence>MRYLFILLLLPLLLPAQQDSYFVLRGQVLNAKTGSPLSHAHVGIPQRAIGTTSGYDGKFTLKVPEYYRGSELQVSYLGFKNFQRSIAGINGPLTVRLQPAPSMLQEIVVMDEQTIEDIIRKAVRRIPDNYPDYPTSMTGFYRESKTNSDQDYIYLAEGVLNLYKTSYKNDKEGQVGLVQGRQVTLVPEEELRNSTGFSSGHLAADRFDFVKNREDFLEEDNFGAYKYWVSNITTHNDRPVYVISFDQEAGDQRARMKGELYIDTSSYAFVRASFEILPDAQRKYNDYPLYTGNWKGNRYFVNYREVDGRWHLSEALREGTWRDGGIYTNELIVTEVKPGRGKVIPYMEQLDRNDRFLDRTGTYDEDFWTSYNTAPINDERLAETVRQLNNQDKATEVFDTTFLNTLRRQQDSIPQVQSQSQPGRDSFNISYAPGSPPVLRGASNWGFHFSYGAGVHFLPTEAAAYTLGVYTTSPEGTPILELTDNLEARNIEPVYQWALDITYQDRYLLRWTLARDLWNSIYRESAIGGGFQFNLTKRYRPFYVRPMAQFSRMFYARKLGEADNDYGNFEADDKTIKANKVNMYLGDRIYSWKFSLEMAIELNPSRELFVRGDYRVPFRHSDRVFLRERGRVFPKRAELTTNGQEVRAWREGVEGISPIAGTLPTYAITVGILLK</sequence>
<keyword evidence="2" id="KW-0732">Signal</keyword>
<proteinExistence type="predicted"/>
<feature type="region of interest" description="Disordered" evidence="1">
    <location>
        <begin position="410"/>
        <end position="430"/>
    </location>
</feature>
<dbReference type="STRING" id="1524460.IX84_30675"/>
<evidence type="ECO:0000256" key="1">
    <source>
        <dbReference type="SAM" id="MobiDB-lite"/>
    </source>
</evidence>
<dbReference type="Proteomes" id="UP000029736">
    <property type="component" value="Unassembled WGS sequence"/>
</dbReference>
<dbReference type="InterPro" id="IPR008969">
    <property type="entry name" value="CarboxyPept-like_regulatory"/>
</dbReference>
<name>A0A098S1H1_9BACT</name>
<evidence type="ECO:0008006" key="5">
    <source>
        <dbReference type="Google" id="ProtNLM"/>
    </source>
</evidence>
<accession>A0A098S1H1</accession>
<feature type="chain" id="PRO_5001947703" description="TonB-dependent receptor-like beta-barrel domain-containing protein" evidence="2">
    <location>
        <begin position="19"/>
        <end position="675"/>
    </location>
</feature>
<reference evidence="3 4" key="1">
    <citation type="journal article" date="2014" name="Int. J. Syst. Evol. Microbiol.">
        <title>Phaeodactylibacter xiamenensis gen. nov., sp. nov., a member of the family Saprospiraceae isolated from the marine alga Phaeodactylum tricornutum.</title>
        <authorList>
            <person name="Chen Z.Jr."/>
            <person name="Lei X."/>
            <person name="Lai Q."/>
            <person name="Li Y."/>
            <person name="Zhang B."/>
            <person name="Zhang J."/>
            <person name="Zhang H."/>
            <person name="Yang L."/>
            <person name="Zheng W."/>
            <person name="Tian Y."/>
            <person name="Yu Z."/>
            <person name="Xu H.Jr."/>
            <person name="Zheng T."/>
        </authorList>
    </citation>
    <scope>NUCLEOTIDE SEQUENCE [LARGE SCALE GENOMIC DNA]</scope>
    <source>
        <strain evidence="3 4">KD52</strain>
    </source>
</reference>
<dbReference type="SUPFAM" id="SSF49464">
    <property type="entry name" value="Carboxypeptidase regulatory domain-like"/>
    <property type="match status" value="1"/>
</dbReference>
<organism evidence="3 4">
    <name type="scientific">Phaeodactylibacter xiamenensis</name>
    <dbReference type="NCBI Taxonomy" id="1524460"/>
    <lineage>
        <taxon>Bacteria</taxon>
        <taxon>Pseudomonadati</taxon>
        <taxon>Bacteroidota</taxon>
        <taxon>Saprospiria</taxon>
        <taxon>Saprospirales</taxon>
        <taxon>Haliscomenobacteraceae</taxon>
        <taxon>Phaeodactylibacter</taxon>
    </lineage>
</organism>
<dbReference type="RefSeq" id="WP_044229904.1">
    <property type="nucleotide sequence ID" value="NZ_JBKAGJ010000038.1"/>
</dbReference>
<evidence type="ECO:0000313" key="3">
    <source>
        <dbReference type="EMBL" id="KGE84982.1"/>
    </source>
</evidence>
<dbReference type="Pfam" id="PF13715">
    <property type="entry name" value="CarbopepD_reg_2"/>
    <property type="match status" value="1"/>
</dbReference>
<dbReference type="EMBL" id="JPOS01000098">
    <property type="protein sequence ID" value="KGE84982.1"/>
    <property type="molecule type" value="Genomic_DNA"/>
</dbReference>